<evidence type="ECO:0000313" key="4">
    <source>
        <dbReference type="EMBL" id="PYH48702.1"/>
    </source>
</evidence>
<reference evidence="4 5" key="1">
    <citation type="submission" date="2016-12" db="EMBL/GenBank/DDBJ databases">
        <title>The genomes of Aspergillus section Nigri reveals drivers in fungal speciation.</title>
        <authorList>
            <consortium name="DOE Joint Genome Institute"/>
            <person name="Vesth T.C."/>
            <person name="Nybo J."/>
            <person name="Theobald S."/>
            <person name="Brandl J."/>
            <person name="Frisvad J.C."/>
            <person name="Nielsen K.F."/>
            <person name="Lyhne E.K."/>
            <person name="Kogle M.E."/>
            <person name="Kuo A."/>
            <person name="Riley R."/>
            <person name="Clum A."/>
            <person name="Nolan M."/>
            <person name="Lipzen A."/>
            <person name="Salamov A."/>
            <person name="Henrissat B."/>
            <person name="Wiebenga A."/>
            <person name="De Vries R.P."/>
            <person name="Grigoriev I.V."/>
            <person name="Mortensen U.H."/>
            <person name="Andersen M.R."/>
            <person name="Baker S.E."/>
        </authorList>
    </citation>
    <scope>NUCLEOTIDE SEQUENCE [LARGE SCALE GENOMIC DNA]</scope>
    <source>
        <strain evidence="4 5">JOP 1030-1</strain>
    </source>
</reference>
<dbReference type="AlphaFoldDB" id="A0A319AQM9"/>
<dbReference type="RefSeq" id="XP_025434684.1">
    <property type="nucleotide sequence ID" value="XM_025573101.1"/>
</dbReference>
<protein>
    <submittedName>
        <fullName evidence="4">Putative cinnamoyl-CoA reductase</fullName>
    </submittedName>
</protein>
<dbReference type="Gene3D" id="3.90.25.10">
    <property type="entry name" value="UDP-galactose 4-epimerase, domain 1"/>
    <property type="match status" value="1"/>
</dbReference>
<evidence type="ECO:0000313" key="5">
    <source>
        <dbReference type="Proteomes" id="UP000248349"/>
    </source>
</evidence>
<dbReference type="PANTHER" id="PTHR42748:SF7">
    <property type="entry name" value="NMRA LIKE REDOX SENSOR 1-RELATED"/>
    <property type="match status" value="1"/>
</dbReference>
<dbReference type="Proteomes" id="UP000248349">
    <property type="component" value="Unassembled WGS sequence"/>
</dbReference>
<comment type="similarity">
    <text evidence="1">Belongs to the NmrA-type oxidoreductase family.</text>
</comment>
<keyword evidence="5" id="KW-1185">Reference proteome</keyword>
<sequence>MSSPDSPRIIVVLGATGNQGAGVVRAVLESKTPDGGLWHVRGLTRDPNSEKAKKFVADNQTSDHRLSLVRGDAYNGSSLQDAFAGAYGVFAMTSETQAGRVLEQEEDLKHEIEAGRQMVRAAKACGVKHFIFSSLPDMVSVTGGRYPNIYHMNNKHEIEKFAREQLSAVTCLIPADGVVRFHIPIPSSQVAQWTDPVYDMGIFAAKVLESGIEKTRGKTYLVLSSRVTPAEMVETFTKVTGQRAIHDPISAEEFGERTAPFVGPAFKRDATEMMEWAAILPADKICYGAYAEDEDHSFEELGLKASSFEEWLHRSGWTGPA</sequence>
<keyword evidence="2" id="KW-0521">NADP</keyword>
<dbReference type="STRING" id="1450539.A0A319AQM9"/>
<feature type="domain" description="NmrA-like" evidence="3">
    <location>
        <begin position="9"/>
        <end position="165"/>
    </location>
</feature>
<evidence type="ECO:0000259" key="3">
    <source>
        <dbReference type="Pfam" id="PF05368"/>
    </source>
</evidence>
<dbReference type="OrthoDB" id="3358371at2759"/>
<dbReference type="InterPro" id="IPR008030">
    <property type="entry name" value="NmrA-like"/>
</dbReference>
<proteinExistence type="inferred from homology"/>
<dbReference type="InterPro" id="IPR036291">
    <property type="entry name" value="NAD(P)-bd_dom_sf"/>
</dbReference>
<evidence type="ECO:0000256" key="1">
    <source>
        <dbReference type="ARBA" id="ARBA00006328"/>
    </source>
</evidence>
<dbReference type="EMBL" id="KZ821220">
    <property type="protein sequence ID" value="PYH48702.1"/>
    <property type="molecule type" value="Genomic_DNA"/>
</dbReference>
<accession>A0A319AQM9</accession>
<dbReference type="Gene3D" id="3.40.50.720">
    <property type="entry name" value="NAD(P)-binding Rossmann-like Domain"/>
    <property type="match status" value="1"/>
</dbReference>
<dbReference type="SUPFAM" id="SSF51735">
    <property type="entry name" value="NAD(P)-binding Rossmann-fold domains"/>
    <property type="match status" value="1"/>
</dbReference>
<gene>
    <name evidence="4" type="ORF">BP01DRAFT_332620</name>
</gene>
<dbReference type="Pfam" id="PF05368">
    <property type="entry name" value="NmrA"/>
    <property type="match status" value="1"/>
</dbReference>
<dbReference type="GeneID" id="37074329"/>
<evidence type="ECO:0000256" key="2">
    <source>
        <dbReference type="ARBA" id="ARBA00022857"/>
    </source>
</evidence>
<name>A0A319AQM9_9EURO</name>
<dbReference type="InterPro" id="IPR051164">
    <property type="entry name" value="NmrA-like_oxidored"/>
</dbReference>
<dbReference type="PANTHER" id="PTHR42748">
    <property type="entry name" value="NITROGEN METABOLITE REPRESSION PROTEIN NMRA FAMILY MEMBER"/>
    <property type="match status" value="1"/>
</dbReference>
<organism evidence="4 5">
    <name type="scientific">Aspergillus saccharolyticus JOP 1030-1</name>
    <dbReference type="NCBI Taxonomy" id="1450539"/>
    <lineage>
        <taxon>Eukaryota</taxon>
        <taxon>Fungi</taxon>
        <taxon>Dikarya</taxon>
        <taxon>Ascomycota</taxon>
        <taxon>Pezizomycotina</taxon>
        <taxon>Eurotiomycetes</taxon>
        <taxon>Eurotiomycetidae</taxon>
        <taxon>Eurotiales</taxon>
        <taxon>Aspergillaceae</taxon>
        <taxon>Aspergillus</taxon>
        <taxon>Aspergillus subgen. Circumdati</taxon>
    </lineage>
</organism>